<dbReference type="InterPro" id="IPR013083">
    <property type="entry name" value="Znf_RING/FYVE/PHD"/>
</dbReference>
<feature type="compositionally biased region" description="Low complexity" evidence="1">
    <location>
        <begin position="369"/>
        <end position="378"/>
    </location>
</feature>
<sequence>MNNETQGAVVINLGDATQNNSNNSSNTNSNSNDNKKKQDTLFGPNIGIVTGGPEWTDNAEETKDELTADVVKGWIAKSKEAAHSTTTLQALVNLKRPSLRLSPLEIATSDDPNHVDSQHHHGLEFEYDCDAAKCGIKVHVVLSPTHHLSDTSSLSKNTKLPVFETVTEGGFGNKLKLEEGAMLELGRFEHRLDNAAQSSIPVPGSSAEKADDQHVEKQISETSTPEVASADIAASRPAKNSRFTGFHLRKRAVDRSVAGPALAVVDAETAETSEDKAKEAKDDEAEAGVKVIITLTALDANEKPLRVKNEQTTYLHIVRFGRPAMAIEGEIHEEDNRPWVVKVVKREATIGMHTFHLHEIYGLSSNSNTTAPNTAPLPTSYPPTSPLTPAQSAPAEEEPSSECLVCLSSPREVVLLPCRHLVACRECAVNMIEYGAGGQITHSEAPEVAPPRVPPSPVGGQEGAAEEDITTGRNADGLDENGPAPRGSEADAPQPAPIAPAPTFPNPTRRKRRAKGWACPVCRQPYTSLLRITTTAPSKDDHERDSSDTDLLPHVNNTYSTTAAAGTPPTSPRFAFLRNWTGRAPPPQDAAAANV</sequence>
<dbReference type="InterPro" id="IPR001841">
    <property type="entry name" value="Znf_RING"/>
</dbReference>
<organism evidence="3 4">
    <name type="scientific">Antrodiella citrinella</name>
    <dbReference type="NCBI Taxonomy" id="2447956"/>
    <lineage>
        <taxon>Eukaryota</taxon>
        <taxon>Fungi</taxon>
        <taxon>Dikarya</taxon>
        <taxon>Basidiomycota</taxon>
        <taxon>Agaricomycotina</taxon>
        <taxon>Agaricomycetes</taxon>
        <taxon>Polyporales</taxon>
        <taxon>Steccherinaceae</taxon>
        <taxon>Antrodiella</taxon>
    </lineage>
</organism>
<dbReference type="GO" id="GO:0005737">
    <property type="term" value="C:cytoplasm"/>
    <property type="evidence" value="ECO:0007669"/>
    <property type="project" value="TreeGrafter"/>
</dbReference>
<dbReference type="OrthoDB" id="1711136at2759"/>
<dbReference type="EMBL" id="SGPM01000109">
    <property type="protein sequence ID" value="THH29743.1"/>
    <property type="molecule type" value="Genomic_DNA"/>
</dbReference>
<feature type="region of interest" description="Disordered" evidence="1">
    <location>
        <begin position="442"/>
        <end position="516"/>
    </location>
</feature>
<feature type="compositionally biased region" description="Pro residues" evidence="1">
    <location>
        <begin position="448"/>
        <end position="457"/>
    </location>
</feature>
<dbReference type="Proteomes" id="UP000308730">
    <property type="component" value="Unassembled WGS sequence"/>
</dbReference>
<dbReference type="GO" id="GO:0008270">
    <property type="term" value="F:zinc ion binding"/>
    <property type="evidence" value="ECO:0007669"/>
    <property type="project" value="UniProtKB-KW"/>
</dbReference>
<feature type="domain" description="RING-type" evidence="2">
    <location>
        <begin position="403"/>
        <end position="522"/>
    </location>
</feature>
<dbReference type="Pfam" id="PF13920">
    <property type="entry name" value="zf-C3HC4_3"/>
    <property type="match status" value="1"/>
</dbReference>
<name>A0A4V3XIM3_9APHY</name>
<feature type="region of interest" description="Disordered" evidence="1">
    <location>
        <begin position="534"/>
        <end position="553"/>
    </location>
</feature>
<comment type="caution">
    <text evidence="3">The sequence shown here is derived from an EMBL/GenBank/DDBJ whole genome shotgun (WGS) entry which is preliminary data.</text>
</comment>
<dbReference type="Gene3D" id="3.30.40.10">
    <property type="entry name" value="Zinc/RING finger domain, C3HC4 (zinc finger)"/>
    <property type="match status" value="1"/>
</dbReference>
<protein>
    <recommendedName>
        <fullName evidence="2">RING-type domain-containing protein</fullName>
    </recommendedName>
</protein>
<dbReference type="SUPFAM" id="SSF57850">
    <property type="entry name" value="RING/U-box"/>
    <property type="match status" value="1"/>
</dbReference>
<feature type="region of interest" description="Disordered" evidence="1">
    <location>
        <begin position="369"/>
        <end position="395"/>
    </location>
</feature>
<proteinExistence type="predicted"/>
<evidence type="ECO:0000313" key="3">
    <source>
        <dbReference type="EMBL" id="THH29743.1"/>
    </source>
</evidence>
<evidence type="ECO:0000256" key="1">
    <source>
        <dbReference type="SAM" id="MobiDB-lite"/>
    </source>
</evidence>
<gene>
    <name evidence="3" type="ORF">EUX98_g4426</name>
</gene>
<feature type="region of interest" description="Disordered" evidence="1">
    <location>
        <begin position="13"/>
        <end position="41"/>
    </location>
</feature>
<feature type="compositionally biased region" description="Low complexity" evidence="1">
    <location>
        <begin position="17"/>
        <end position="32"/>
    </location>
</feature>
<dbReference type="SMART" id="SM00184">
    <property type="entry name" value="RING"/>
    <property type="match status" value="1"/>
</dbReference>
<feature type="compositionally biased region" description="Pro residues" evidence="1">
    <location>
        <begin position="494"/>
        <end position="505"/>
    </location>
</feature>
<evidence type="ECO:0000259" key="2">
    <source>
        <dbReference type="SMART" id="SM00184"/>
    </source>
</evidence>
<dbReference type="PANTHER" id="PTHR22996:SF0">
    <property type="entry name" value="RE60872P-RELATED"/>
    <property type="match status" value="1"/>
</dbReference>
<dbReference type="PANTHER" id="PTHR22996">
    <property type="entry name" value="MAHOGUNIN"/>
    <property type="match status" value="1"/>
</dbReference>
<dbReference type="GO" id="GO:0016567">
    <property type="term" value="P:protein ubiquitination"/>
    <property type="evidence" value="ECO:0007669"/>
    <property type="project" value="TreeGrafter"/>
</dbReference>
<keyword evidence="4" id="KW-1185">Reference proteome</keyword>
<feature type="compositionally biased region" description="Basic and acidic residues" evidence="1">
    <location>
        <begin position="538"/>
        <end position="547"/>
    </location>
</feature>
<evidence type="ECO:0000313" key="4">
    <source>
        <dbReference type="Proteomes" id="UP000308730"/>
    </source>
</evidence>
<dbReference type="GO" id="GO:0061630">
    <property type="term" value="F:ubiquitin protein ligase activity"/>
    <property type="evidence" value="ECO:0007669"/>
    <property type="project" value="UniProtKB-EC"/>
</dbReference>
<dbReference type="InterPro" id="IPR045194">
    <property type="entry name" value="MGRN1/RNF157-like"/>
</dbReference>
<reference evidence="3 4" key="1">
    <citation type="submission" date="2019-02" db="EMBL/GenBank/DDBJ databases">
        <title>Genome sequencing of the rare red list fungi Antrodiella citrinella (Flaviporus citrinellus).</title>
        <authorList>
            <person name="Buettner E."/>
            <person name="Kellner H."/>
        </authorList>
    </citation>
    <scope>NUCLEOTIDE SEQUENCE [LARGE SCALE GENOMIC DNA]</scope>
    <source>
        <strain evidence="3 4">DSM 108506</strain>
    </source>
</reference>
<accession>A0A4V3XIM3</accession>
<dbReference type="AlphaFoldDB" id="A0A4V3XIM3"/>